<keyword evidence="2" id="KW-1133">Transmembrane helix</keyword>
<keyword evidence="2" id="KW-0472">Membrane</keyword>
<protein>
    <submittedName>
        <fullName evidence="3">Uncharacterized protein</fullName>
    </submittedName>
</protein>
<dbReference type="EMBL" id="VJMF01000024">
    <property type="protein sequence ID" value="TRL36094.1"/>
    <property type="molecule type" value="Genomic_DNA"/>
</dbReference>
<reference evidence="3 5" key="1">
    <citation type="journal article" date="2018" name="Appl. Microbiol. Biotechnol.">
        <title>Co-cultivation of the strictly anaerobic methanogen Methanosarcina barkeri with aerobic methanotrophs in an oxygen-limited membrane bioreactor.</title>
        <authorList>
            <person name="In 't Zandt M.H."/>
            <person name="van den Bosch T.J.M."/>
            <person name="Rijkers R."/>
            <person name="van Kessel M.A.H.J."/>
            <person name="Jetten M.S.M."/>
            <person name="Welte C.U."/>
        </authorList>
    </citation>
    <scope>NUCLEOTIDE SEQUENCE [LARGE SCALE GENOMIC DNA]</scope>
    <source>
        <strain evidence="3 5">DSM 17706</strain>
    </source>
</reference>
<feature type="compositionally biased region" description="Gly residues" evidence="1">
    <location>
        <begin position="109"/>
        <end position="127"/>
    </location>
</feature>
<feature type="region of interest" description="Disordered" evidence="1">
    <location>
        <begin position="1"/>
        <end position="59"/>
    </location>
</feature>
<dbReference type="Proteomes" id="UP000316781">
    <property type="component" value="Unassembled WGS sequence"/>
</dbReference>
<evidence type="ECO:0000313" key="5">
    <source>
        <dbReference type="Proteomes" id="UP000245137"/>
    </source>
</evidence>
<evidence type="ECO:0000313" key="6">
    <source>
        <dbReference type="Proteomes" id="UP000316781"/>
    </source>
</evidence>
<keyword evidence="2" id="KW-0812">Transmembrane</keyword>
<dbReference type="OrthoDB" id="8456312at2"/>
<dbReference type="Proteomes" id="UP000245137">
    <property type="component" value="Unassembled WGS sequence"/>
</dbReference>
<dbReference type="RefSeq" id="WP_108916795.1">
    <property type="nucleotide sequence ID" value="NZ_BGJY01000003.1"/>
</dbReference>
<accession>A0A2U1SRR6</accession>
<feature type="region of interest" description="Disordered" evidence="1">
    <location>
        <begin position="99"/>
        <end position="127"/>
    </location>
</feature>
<sequence>MAEEEPSIESFGHGLGPRRVESPRKRSLHIEREGIAKYGHGLGPRPAPPPRPETPVGDSLHLASEQAWPLAVALIALGAISIGIFTLAQTIDRQICSADPRRDCERGSDAGGGGGGGGSGAGGSGFHAHYGGFGGSGGFYSGGS</sequence>
<reference evidence="4 6" key="3">
    <citation type="submission" date="2019-07" db="EMBL/GenBank/DDBJ databases">
        <title>Ln-dependent methylotrophs.</title>
        <authorList>
            <person name="Tani A."/>
        </authorList>
    </citation>
    <scope>NUCLEOTIDE SEQUENCE [LARGE SCALE GENOMIC DNA]</scope>
    <source>
        <strain evidence="4 6">SM89A</strain>
    </source>
</reference>
<dbReference type="AlphaFoldDB" id="A0A2U1SRR6"/>
<proteinExistence type="predicted"/>
<comment type="caution">
    <text evidence="3">The sequence shown here is derived from an EMBL/GenBank/DDBJ whole genome shotgun (WGS) entry which is preliminary data.</text>
</comment>
<evidence type="ECO:0000313" key="4">
    <source>
        <dbReference type="EMBL" id="TRL36094.1"/>
    </source>
</evidence>
<feature type="transmembrane region" description="Helical" evidence="2">
    <location>
        <begin position="67"/>
        <end position="88"/>
    </location>
</feature>
<evidence type="ECO:0000256" key="1">
    <source>
        <dbReference type="SAM" id="MobiDB-lite"/>
    </source>
</evidence>
<feature type="compositionally biased region" description="Basic and acidic residues" evidence="1">
    <location>
        <begin position="99"/>
        <end position="108"/>
    </location>
</feature>
<keyword evidence="5" id="KW-1185">Reference proteome</keyword>
<dbReference type="EMBL" id="PUIV01000009">
    <property type="protein sequence ID" value="PWB94302.1"/>
    <property type="molecule type" value="Genomic_DNA"/>
</dbReference>
<name>A0A2U1SRR6_METSR</name>
<gene>
    <name evidence="3" type="ORF">C5689_08225</name>
    <name evidence="4" type="ORF">FM996_06130</name>
</gene>
<organism evidence="3 5">
    <name type="scientific">Methylosinus sporium</name>
    <dbReference type="NCBI Taxonomy" id="428"/>
    <lineage>
        <taxon>Bacteria</taxon>
        <taxon>Pseudomonadati</taxon>
        <taxon>Pseudomonadota</taxon>
        <taxon>Alphaproteobacteria</taxon>
        <taxon>Hyphomicrobiales</taxon>
        <taxon>Methylocystaceae</taxon>
        <taxon>Methylosinus</taxon>
    </lineage>
</organism>
<reference evidence="3" key="2">
    <citation type="submission" date="2018-02" db="EMBL/GenBank/DDBJ databases">
        <authorList>
            <person name="Cohen D.B."/>
            <person name="Kent A.D."/>
        </authorList>
    </citation>
    <scope>NUCLEOTIDE SEQUENCE</scope>
    <source>
        <strain evidence="3">DSM 17706</strain>
    </source>
</reference>
<evidence type="ECO:0000256" key="2">
    <source>
        <dbReference type="SAM" id="Phobius"/>
    </source>
</evidence>
<evidence type="ECO:0000313" key="3">
    <source>
        <dbReference type="EMBL" id="PWB94302.1"/>
    </source>
</evidence>
<feature type="compositionally biased region" description="Basic and acidic residues" evidence="1">
    <location>
        <begin position="18"/>
        <end position="35"/>
    </location>
</feature>